<sequence length="212" mass="24242">MRPIEPVAAEMIGNLEAYHQTLLETGFTDEDLPLFSSPTLTAKGTISSGVSVYLRNLDLFCDYFETALCDGKRYYLRQHQLRRFFAMLFFHCAQDGDESTIRWMLGHVDLEHLWHYINENIDGTIMAGAKAHHLAHQIYTKGEEGYTDLMDLINETYGTQTYVKGDAAKLEERIEQLVNNGLVDAEPEFILQPGGTKLRIVTTVRRNIHEQD</sequence>
<reference evidence="1 2" key="1">
    <citation type="submission" date="2023-07" db="EMBL/GenBank/DDBJ databases">
        <title>Identification of four novel Pseudomonas species associated with bacterial leaf spot of cucurbits.</title>
        <authorList>
            <person name="Fullem K.R."/>
        </authorList>
    </citation>
    <scope>NUCLEOTIDE SEQUENCE [LARGE SCALE GENOMIC DNA]</scope>
    <source>
        <strain evidence="1 2">KFB 138</strain>
    </source>
</reference>
<evidence type="ECO:0000313" key="2">
    <source>
        <dbReference type="Proteomes" id="UP001223016"/>
    </source>
</evidence>
<organism evidence="1 2">
    <name type="scientific">Pseudomonas serbiensis</name>
    <dbReference type="NCBI Taxonomy" id="3064350"/>
    <lineage>
        <taxon>Bacteria</taxon>
        <taxon>Pseudomonadati</taxon>
        <taxon>Pseudomonadota</taxon>
        <taxon>Gammaproteobacteria</taxon>
        <taxon>Pseudomonadales</taxon>
        <taxon>Pseudomonadaceae</taxon>
        <taxon>Pseudomonas</taxon>
    </lineage>
</organism>
<comment type="caution">
    <text evidence="1">The sequence shown here is derived from an EMBL/GenBank/DDBJ whole genome shotgun (WGS) entry which is preliminary data.</text>
</comment>
<proteinExistence type="predicted"/>
<name>A0ABT9CU75_9PSED</name>
<accession>A0ABT9CU75</accession>
<evidence type="ECO:0000313" key="1">
    <source>
        <dbReference type="EMBL" id="MDO7929054.1"/>
    </source>
</evidence>
<dbReference type="RefSeq" id="WP_304575549.1">
    <property type="nucleotide sequence ID" value="NZ_JAUQOO010000017.1"/>
</dbReference>
<evidence type="ECO:0008006" key="3">
    <source>
        <dbReference type="Google" id="ProtNLM"/>
    </source>
</evidence>
<dbReference type="Proteomes" id="UP001223016">
    <property type="component" value="Unassembled WGS sequence"/>
</dbReference>
<protein>
    <recommendedName>
        <fullName evidence="3">Integrase</fullName>
    </recommendedName>
</protein>
<dbReference type="InterPro" id="IPR011010">
    <property type="entry name" value="DNA_brk_join_enz"/>
</dbReference>
<keyword evidence="2" id="KW-1185">Reference proteome</keyword>
<dbReference type="SUPFAM" id="SSF56349">
    <property type="entry name" value="DNA breaking-rejoining enzymes"/>
    <property type="match status" value="1"/>
</dbReference>
<dbReference type="EMBL" id="JAUQOO010000017">
    <property type="protein sequence ID" value="MDO7929054.1"/>
    <property type="molecule type" value="Genomic_DNA"/>
</dbReference>
<gene>
    <name evidence="1" type="ORF">Q6A51_19910</name>
</gene>